<evidence type="ECO:0000256" key="5">
    <source>
        <dbReference type="ARBA" id="ARBA00023237"/>
    </source>
</evidence>
<dbReference type="PANTHER" id="PTHR30026">
    <property type="entry name" value="OUTER MEMBRANE PROTEIN TOLC"/>
    <property type="match status" value="1"/>
</dbReference>
<name>A0A5J5IDQ7_9BACT</name>
<keyword evidence="7" id="KW-1185">Reference proteome</keyword>
<proteinExistence type="predicted"/>
<dbReference type="GO" id="GO:1990281">
    <property type="term" value="C:efflux pump complex"/>
    <property type="evidence" value="ECO:0007669"/>
    <property type="project" value="TreeGrafter"/>
</dbReference>
<dbReference type="Proteomes" id="UP000326903">
    <property type="component" value="Unassembled WGS sequence"/>
</dbReference>
<evidence type="ECO:0000256" key="2">
    <source>
        <dbReference type="ARBA" id="ARBA00022452"/>
    </source>
</evidence>
<dbReference type="Gene3D" id="1.20.1600.10">
    <property type="entry name" value="Outer membrane efflux proteins (OEP)"/>
    <property type="match status" value="1"/>
</dbReference>
<evidence type="ECO:0000313" key="7">
    <source>
        <dbReference type="Proteomes" id="UP000326903"/>
    </source>
</evidence>
<dbReference type="EMBL" id="VYQF01000006">
    <property type="protein sequence ID" value="KAA9037151.1"/>
    <property type="molecule type" value="Genomic_DNA"/>
</dbReference>
<evidence type="ECO:0000256" key="4">
    <source>
        <dbReference type="ARBA" id="ARBA00023136"/>
    </source>
</evidence>
<gene>
    <name evidence="6" type="ORF">FW778_17125</name>
</gene>
<evidence type="ECO:0000256" key="1">
    <source>
        <dbReference type="ARBA" id="ARBA00004442"/>
    </source>
</evidence>
<keyword evidence="2" id="KW-1134">Transmembrane beta strand</keyword>
<evidence type="ECO:0000256" key="3">
    <source>
        <dbReference type="ARBA" id="ARBA00022692"/>
    </source>
</evidence>
<comment type="subcellular location">
    <subcellularLocation>
        <location evidence="1">Cell outer membrane</location>
    </subcellularLocation>
</comment>
<dbReference type="PANTHER" id="PTHR30026:SF20">
    <property type="entry name" value="OUTER MEMBRANE PROTEIN TOLC"/>
    <property type="match status" value="1"/>
</dbReference>
<dbReference type="AlphaFoldDB" id="A0A5J5IDQ7"/>
<keyword evidence="5" id="KW-0998">Cell outer membrane</keyword>
<reference evidence="6 7" key="1">
    <citation type="submission" date="2019-09" db="EMBL/GenBank/DDBJ databases">
        <title>Draft genome sequence of Ginsengibacter sp. BR5-29.</title>
        <authorList>
            <person name="Im W.-T."/>
        </authorList>
    </citation>
    <scope>NUCLEOTIDE SEQUENCE [LARGE SCALE GENOMIC DNA]</scope>
    <source>
        <strain evidence="6 7">BR5-29</strain>
    </source>
</reference>
<comment type="caution">
    <text evidence="6">The sequence shown here is derived from an EMBL/GenBank/DDBJ whole genome shotgun (WGS) entry which is preliminary data.</text>
</comment>
<dbReference type="GO" id="GO:0015288">
    <property type="term" value="F:porin activity"/>
    <property type="evidence" value="ECO:0007669"/>
    <property type="project" value="TreeGrafter"/>
</dbReference>
<evidence type="ECO:0000313" key="6">
    <source>
        <dbReference type="EMBL" id="KAA9037151.1"/>
    </source>
</evidence>
<dbReference type="RefSeq" id="WP_150416066.1">
    <property type="nucleotide sequence ID" value="NZ_VYQF01000006.1"/>
</dbReference>
<dbReference type="GO" id="GO:0009279">
    <property type="term" value="C:cell outer membrane"/>
    <property type="evidence" value="ECO:0007669"/>
    <property type="project" value="UniProtKB-SubCell"/>
</dbReference>
<protein>
    <submittedName>
        <fullName evidence="6">TolC family protein</fullName>
    </submittedName>
</protein>
<dbReference type="SUPFAM" id="SSF56954">
    <property type="entry name" value="Outer membrane efflux proteins (OEP)"/>
    <property type="match status" value="1"/>
</dbReference>
<accession>A0A5J5IDQ7</accession>
<dbReference type="InterPro" id="IPR051906">
    <property type="entry name" value="TolC-like"/>
</dbReference>
<organism evidence="6 7">
    <name type="scientific">Ginsengibacter hankyongi</name>
    <dbReference type="NCBI Taxonomy" id="2607284"/>
    <lineage>
        <taxon>Bacteria</taxon>
        <taxon>Pseudomonadati</taxon>
        <taxon>Bacteroidota</taxon>
        <taxon>Chitinophagia</taxon>
        <taxon>Chitinophagales</taxon>
        <taxon>Chitinophagaceae</taxon>
        <taxon>Ginsengibacter</taxon>
    </lineage>
</organism>
<dbReference type="GO" id="GO:0015562">
    <property type="term" value="F:efflux transmembrane transporter activity"/>
    <property type="evidence" value="ECO:0007669"/>
    <property type="project" value="InterPro"/>
</dbReference>
<keyword evidence="3" id="KW-0812">Transmembrane</keyword>
<sequence length="446" mass="50943">MKNTFYAILICLGSRVAYGQDNLEKYIVYGLNNNESIRTQQFTLKKSIYALRDAKSQFFPDLSFITTYTKAGGGRSIDLPLGDLVNPIYATLNLLTQSNSFPVIKNRSVLLNPDNFYDAKFHATMPLLDLELNYNRKIKQQEVTLQQIEVDIYKRELIKEIKSSYFGYAQSEQATLIYQSALKVAEENLRINNALFRNDKVTRSTVLRSESELSKYQSLLETARQEQRSAKAYFNFLLNRAPETEIAMDNYNEPATGPALVDSTVDKREELKKLNTTLSINDQVTSLNKSYIVPKLGAFLDFGSQASDWQYGDRTRYYFAGVSLRWNLFASGKNRYRVAQSETDKEIIKSQINYTNDQLKLQLILARNAYNSSLAKYTSALKQLAASEKYYQDELKLYKQGQALFIELLDGQNQLIGAQLQLNVSLYDTWIKAADIERANAGFGLK</sequence>
<keyword evidence="4" id="KW-0472">Membrane</keyword>